<dbReference type="AlphaFoldDB" id="X1PFL0"/>
<proteinExistence type="predicted"/>
<accession>X1PFL0</accession>
<dbReference type="PANTHER" id="PTHR14136:SF17">
    <property type="entry name" value="BTB_POZ DOMAIN-CONTAINING PROTEIN KCTD9"/>
    <property type="match status" value="1"/>
</dbReference>
<protein>
    <recommendedName>
        <fullName evidence="2">Pentapeptide repeat protein</fullName>
    </recommendedName>
</protein>
<sequence length="115" mass="12553">MAEEKEKPLTREDVLKLIKENGGTAKGLDLSGKTFETSIDLSKLNLEGINLKNAIFVGANLRNTNLNSSQLQGVNFVISNLQEANLKYANLEGAQLLGTNLWAPNMPRKQVSKAV</sequence>
<feature type="non-terminal residue" evidence="1">
    <location>
        <position position="115"/>
    </location>
</feature>
<dbReference type="PANTHER" id="PTHR14136">
    <property type="entry name" value="BTB_POZ DOMAIN-CONTAINING PROTEIN KCTD9"/>
    <property type="match status" value="1"/>
</dbReference>
<dbReference type="SUPFAM" id="SSF141571">
    <property type="entry name" value="Pentapeptide repeat-like"/>
    <property type="match status" value="1"/>
</dbReference>
<dbReference type="Gene3D" id="2.160.20.80">
    <property type="entry name" value="E3 ubiquitin-protein ligase SopA"/>
    <property type="match status" value="1"/>
</dbReference>
<name>X1PFL0_9ZZZZ</name>
<evidence type="ECO:0008006" key="2">
    <source>
        <dbReference type="Google" id="ProtNLM"/>
    </source>
</evidence>
<evidence type="ECO:0000313" key="1">
    <source>
        <dbReference type="EMBL" id="GAI29674.1"/>
    </source>
</evidence>
<gene>
    <name evidence="1" type="ORF">S06H3_38228</name>
</gene>
<dbReference type="EMBL" id="BARV01023285">
    <property type="protein sequence ID" value="GAI29674.1"/>
    <property type="molecule type" value="Genomic_DNA"/>
</dbReference>
<comment type="caution">
    <text evidence="1">The sequence shown here is derived from an EMBL/GenBank/DDBJ whole genome shotgun (WGS) entry which is preliminary data.</text>
</comment>
<dbReference type="InterPro" id="IPR051082">
    <property type="entry name" value="Pentapeptide-BTB/POZ_domain"/>
</dbReference>
<dbReference type="Pfam" id="PF00805">
    <property type="entry name" value="Pentapeptide"/>
    <property type="match status" value="2"/>
</dbReference>
<dbReference type="InterPro" id="IPR001646">
    <property type="entry name" value="5peptide_repeat"/>
</dbReference>
<reference evidence="1" key="1">
    <citation type="journal article" date="2014" name="Front. Microbiol.">
        <title>High frequency of phylogenetically diverse reductive dehalogenase-homologous genes in deep subseafloor sedimentary metagenomes.</title>
        <authorList>
            <person name="Kawai M."/>
            <person name="Futagami T."/>
            <person name="Toyoda A."/>
            <person name="Takaki Y."/>
            <person name="Nishi S."/>
            <person name="Hori S."/>
            <person name="Arai W."/>
            <person name="Tsubouchi T."/>
            <person name="Morono Y."/>
            <person name="Uchiyama I."/>
            <person name="Ito T."/>
            <person name="Fujiyama A."/>
            <person name="Inagaki F."/>
            <person name="Takami H."/>
        </authorList>
    </citation>
    <scope>NUCLEOTIDE SEQUENCE</scope>
    <source>
        <strain evidence="1">Expedition CK06-06</strain>
    </source>
</reference>
<organism evidence="1">
    <name type="scientific">marine sediment metagenome</name>
    <dbReference type="NCBI Taxonomy" id="412755"/>
    <lineage>
        <taxon>unclassified sequences</taxon>
        <taxon>metagenomes</taxon>
        <taxon>ecological metagenomes</taxon>
    </lineage>
</organism>